<sequence length="313" mass="33725">MPGYIVKRILAVVPVMAIVALIVFLILRLTPGDPAAIIAGDAATPDQIEKLRQTMGLNEPILMQFIHWVGQLLQGNLGTSLLSGTSVNALIADRIWPTLNIAVLTIILSVAIAVPLGTFAAWRHGRIGDRVVMIVSVAGFSVPAFVVGYVLIKIFAADLRWLPVQGYRAPSAGFGEFLRHAILPALTLTAAYVALTARMTRASLLNVLGEDFIRTARAKGVDETRVLLRHGLRNAAVPVLTVVGTGFAMLLSGVVVVESVFNIPGIGRLTIDAVMARDYPVIQGMILLTSGLYVLVNLLIDLAYTLFDPRIRY</sequence>
<feature type="transmembrane region" description="Helical" evidence="7">
    <location>
        <begin position="177"/>
        <end position="195"/>
    </location>
</feature>
<evidence type="ECO:0000256" key="6">
    <source>
        <dbReference type="ARBA" id="ARBA00023136"/>
    </source>
</evidence>
<keyword evidence="2 7" id="KW-0813">Transport</keyword>
<keyword evidence="4 7" id="KW-0812">Transmembrane</keyword>
<feature type="transmembrane region" description="Helical" evidence="7">
    <location>
        <begin position="235"/>
        <end position="261"/>
    </location>
</feature>
<evidence type="ECO:0000256" key="5">
    <source>
        <dbReference type="ARBA" id="ARBA00022989"/>
    </source>
</evidence>
<dbReference type="SUPFAM" id="SSF161098">
    <property type="entry name" value="MetI-like"/>
    <property type="match status" value="1"/>
</dbReference>
<dbReference type="OrthoDB" id="7834831at2"/>
<gene>
    <name evidence="9" type="ORF">AUP44_23800</name>
</gene>
<dbReference type="PROSITE" id="PS50928">
    <property type="entry name" value="ABC_TM1"/>
    <property type="match status" value="1"/>
</dbReference>
<evidence type="ECO:0000313" key="9">
    <source>
        <dbReference type="EMBL" id="KYO55319.1"/>
    </source>
</evidence>
<comment type="subcellular location">
    <subcellularLocation>
        <location evidence="1 7">Cell membrane</location>
        <topology evidence="1 7">Multi-pass membrane protein</topology>
    </subcellularLocation>
</comment>
<dbReference type="Proteomes" id="UP000075787">
    <property type="component" value="Unassembled WGS sequence"/>
</dbReference>
<evidence type="ECO:0000256" key="3">
    <source>
        <dbReference type="ARBA" id="ARBA00022475"/>
    </source>
</evidence>
<evidence type="ECO:0000256" key="2">
    <source>
        <dbReference type="ARBA" id="ARBA00022448"/>
    </source>
</evidence>
<dbReference type="EMBL" id="LPZR01000067">
    <property type="protein sequence ID" value="KYO55319.1"/>
    <property type="molecule type" value="Genomic_DNA"/>
</dbReference>
<evidence type="ECO:0000256" key="4">
    <source>
        <dbReference type="ARBA" id="ARBA00022692"/>
    </source>
</evidence>
<feature type="transmembrane region" description="Helical" evidence="7">
    <location>
        <begin position="101"/>
        <end position="122"/>
    </location>
</feature>
<feature type="transmembrane region" description="Helical" evidence="7">
    <location>
        <begin position="134"/>
        <end position="157"/>
    </location>
</feature>
<keyword evidence="3" id="KW-1003">Cell membrane</keyword>
<dbReference type="InterPro" id="IPR000515">
    <property type="entry name" value="MetI-like"/>
</dbReference>
<dbReference type="GeneID" id="97239131"/>
<evidence type="ECO:0000256" key="7">
    <source>
        <dbReference type="RuleBase" id="RU363032"/>
    </source>
</evidence>
<dbReference type="Gene3D" id="1.10.3720.10">
    <property type="entry name" value="MetI-like"/>
    <property type="match status" value="1"/>
</dbReference>
<dbReference type="CDD" id="cd06261">
    <property type="entry name" value="TM_PBP2"/>
    <property type="match status" value="1"/>
</dbReference>
<evidence type="ECO:0000313" key="10">
    <source>
        <dbReference type="Proteomes" id="UP000075787"/>
    </source>
</evidence>
<evidence type="ECO:0000256" key="1">
    <source>
        <dbReference type="ARBA" id="ARBA00004651"/>
    </source>
</evidence>
<dbReference type="PANTHER" id="PTHR43163">
    <property type="entry name" value="DIPEPTIDE TRANSPORT SYSTEM PERMEASE PROTEIN DPPB-RELATED"/>
    <property type="match status" value="1"/>
</dbReference>
<feature type="transmembrane region" description="Helical" evidence="7">
    <location>
        <begin position="281"/>
        <end position="307"/>
    </location>
</feature>
<keyword evidence="6 7" id="KW-0472">Membrane</keyword>
<keyword evidence="5 7" id="KW-1133">Transmembrane helix</keyword>
<dbReference type="InterPro" id="IPR045621">
    <property type="entry name" value="BPD_transp_1_N"/>
</dbReference>
<name>A0A162LK09_9PROT</name>
<proteinExistence type="inferred from homology"/>
<dbReference type="PANTHER" id="PTHR43163:SF3">
    <property type="entry name" value="PEPTIDE ABC TRANSPORTER PERMEASE PROTEIN"/>
    <property type="match status" value="1"/>
</dbReference>
<dbReference type="GO" id="GO:0005886">
    <property type="term" value="C:plasma membrane"/>
    <property type="evidence" value="ECO:0007669"/>
    <property type="project" value="UniProtKB-SubCell"/>
</dbReference>
<dbReference type="GO" id="GO:0055085">
    <property type="term" value="P:transmembrane transport"/>
    <property type="evidence" value="ECO:0007669"/>
    <property type="project" value="InterPro"/>
</dbReference>
<feature type="transmembrane region" description="Helical" evidence="7">
    <location>
        <begin position="9"/>
        <end position="27"/>
    </location>
</feature>
<evidence type="ECO:0000259" key="8">
    <source>
        <dbReference type="PROSITE" id="PS50928"/>
    </source>
</evidence>
<accession>A0A162LK09</accession>
<dbReference type="RefSeq" id="WP_062762340.1">
    <property type="nucleotide sequence ID" value="NZ_CP121042.1"/>
</dbReference>
<dbReference type="AlphaFoldDB" id="A0A162LK09"/>
<reference evidence="9 10" key="1">
    <citation type="submission" date="2015-12" db="EMBL/GenBank/DDBJ databases">
        <title>Genome sequence of Tistrella mobilis MCCC 1A02139.</title>
        <authorList>
            <person name="Lu L."/>
            <person name="Lai Q."/>
            <person name="Shao Z."/>
            <person name="Qian P."/>
        </authorList>
    </citation>
    <scope>NUCLEOTIDE SEQUENCE [LARGE SCALE GENOMIC DNA]</scope>
    <source>
        <strain evidence="9 10">MCCC 1A02139</strain>
    </source>
</reference>
<protein>
    <submittedName>
        <fullName evidence="9">Peptide ABC transporter</fullName>
    </submittedName>
</protein>
<comment type="similarity">
    <text evidence="7">Belongs to the binding-protein-dependent transport system permease family.</text>
</comment>
<comment type="caution">
    <text evidence="9">The sequence shown here is derived from an EMBL/GenBank/DDBJ whole genome shotgun (WGS) entry which is preliminary data.</text>
</comment>
<dbReference type="Pfam" id="PF00528">
    <property type="entry name" value="BPD_transp_1"/>
    <property type="match status" value="1"/>
</dbReference>
<dbReference type="Pfam" id="PF19300">
    <property type="entry name" value="BPD_transp_1_N"/>
    <property type="match status" value="1"/>
</dbReference>
<organism evidence="9 10">
    <name type="scientific">Tistrella mobilis</name>
    <dbReference type="NCBI Taxonomy" id="171437"/>
    <lineage>
        <taxon>Bacteria</taxon>
        <taxon>Pseudomonadati</taxon>
        <taxon>Pseudomonadota</taxon>
        <taxon>Alphaproteobacteria</taxon>
        <taxon>Geminicoccales</taxon>
        <taxon>Geminicoccaceae</taxon>
        <taxon>Tistrella</taxon>
    </lineage>
</organism>
<dbReference type="InterPro" id="IPR035906">
    <property type="entry name" value="MetI-like_sf"/>
</dbReference>
<feature type="domain" description="ABC transmembrane type-1" evidence="8">
    <location>
        <begin position="95"/>
        <end position="304"/>
    </location>
</feature>